<dbReference type="Proteomes" id="UP000193380">
    <property type="component" value="Unassembled WGS sequence"/>
</dbReference>
<dbReference type="PaxDb" id="8022-A0A060Y8J8"/>
<reference evidence="1" key="1">
    <citation type="journal article" date="2014" name="Nat. Commun.">
        <title>The rainbow trout genome provides novel insights into evolution after whole-genome duplication in vertebrates.</title>
        <authorList>
            <person name="Berthelot C."/>
            <person name="Brunet F."/>
            <person name="Chalopin D."/>
            <person name="Juanchich A."/>
            <person name="Bernard M."/>
            <person name="Noel B."/>
            <person name="Bento P."/>
            <person name="Da Silva C."/>
            <person name="Labadie K."/>
            <person name="Alberti A."/>
            <person name="Aury J.M."/>
            <person name="Louis A."/>
            <person name="Dehais P."/>
            <person name="Bardou P."/>
            <person name="Montfort J."/>
            <person name="Klopp C."/>
            <person name="Cabau C."/>
            <person name="Gaspin C."/>
            <person name="Thorgaard G.H."/>
            <person name="Boussaha M."/>
            <person name="Quillet E."/>
            <person name="Guyomard R."/>
            <person name="Galiana D."/>
            <person name="Bobe J."/>
            <person name="Volff J.N."/>
            <person name="Genet C."/>
            <person name="Wincker P."/>
            <person name="Jaillon O."/>
            <person name="Roest Crollius H."/>
            <person name="Guiguen Y."/>
        </authorList>
    </citation>
    <scope>NUCLEOTIDE SEQUENCE [LARGE SCALE GENOMIC DNA]</scope>
</reference>
<dbReference type="AlphaFoldDB" id="A0A060Y8J8"/>
<organism evidence="1 2">
    <name type="scientific">Oncorhynchus mykiss</name>
    <name type="common">Rainbow trout</name>
    <name type="synonym">Salmo gairdneri</name>
    <dbReference type="NCBI Taxonomy" id="8022"/>
    <lineage>
        <taxon>Eukaryota</taxon>
        <taxon>Metazoa</taxon>
        <taxon>Chordata</taxon>
        <taxon>Craniata</taxon>
        <taxon>Vertebrata</taxon>
        <taxon>Euteleostomi</taxon>
        <taxon>Actinopterygii</taxon>
        <taxon>Neopterygii</taxon>
        <taxon>Teleostei</taxon>
        <taxon>Protacanthopterygii</taxon>
        <taxon>Salmoniformes</taxon>
        <taxon>Salmonidae</taxon>
        <taxon>Salmoninae</taxon>
        <taxon>Oncorhynchus</taxon>
    </lineage>
</organism>
<accession>A0A060Y8J8</accession>
<protein>
    <submittedName>
        <fullName evidence="1">Uncharacterized protein</fullName>
    </submittedName>
</protein>
<sequence>MCLPLIRAIQNGLQKFFGEMMEEPQLFAAAILLPKFKTSWTDKADVITVGMISLLQKFGLPEESF</sequence>
<gene>
    <name evidence="1" type="ORF">GSONMT00031605001</name>
</gene>
<evidence type="ECO:0000313" key="1">
    <source>
        <dbReference type="EMBL" id="CDQ85500.1"/>
    </source>
</evidence>
<dbReference type="EMBL" id="FR906834">
    <property type="protein sequence ID" value="CDQ85500.1"/>
    <property type="molecule type" value="Genomic_DNA"/>
</dbReference>
<proteinExistence type="predicted"/>
<reference evidence="1" key="2">
    <citation type="submission" date="2014-03" db="EMBL/GenBank/DDBJ databases">
        <authorList>
            <person name="Genoscope - CEA"/>
        </authorList>
    </citation>
    <scope>NUCLEOTIDE SEQUENCE</scope>
</reference>
<evidence type="ECO:0000313" key="2">
    <source>
        <dbReference type="Proteomes" id="UP000193380"/>
    </source>
</evidence>
<name>A0A060Y8J8_ONCMY</name>